<dbReference type="CDD" id="cd01137">
    <property type="entry name" value="PsaA"/>
    <property type="match status" value="1"/>
</dbReference>
<comment type="similarity">
    <text evidence="2 6">Belongs to the bacterial solute-binding protein 9 family.</text>
</comment>
<reference evidence="8 9" key="1">
    <citation type="journal article" date="2007" name="Nat. Biotechnol.">
        <title>Genome sequence and identification of candidate vaccine antigens from the animal pathogen Dichelobacter nodosus.</title>
        <authorList>
            <person name="Myers G.S."/>
            <person name="Parker D."/>
            <person name="Al-Hasani K."/>
            <person name="Kennan R.M."/>
            <person name="Seemann T."/>
            <person name="Ren Q."/>
            <person name="Badger J.H."/>
            <person name="Selengut J.D."/>
            <person name="Deboy R.T."/>
            <person name="Tettelin H."/>
            <person name="Boyce J.D."/>
            <person name="McCarl V.P."/>
            <person name="Han X."/>
            <person name="Nelson W.C."/>
            <person name="Madupu R."/>
            <person name="Mohamoud Y."/>
            <person name="Holley T."/>
            <person name="Fedorova N."/>
            <person name="Khouri H."/>
            <person name="Bottomley S.P."/>
            <person name="Whittington R.J."/>
            <person name="Adler B."/>
            <person name="Songer J.G."/>
            <person name="Rood J.I."/>
            <person name="Paulsen I.T."/>
        </authorList>
    </citation>
    <scope>NUCLEOTIDE SEQUENCE [LARGE SCALE GENOMIC DNA]</scope>
    <source>
        <strain evidence="8 9">VCS1703A</strain>
    </source>
</reference>
<evidence type="ECO:0000256" key="5">
    <source>
        <dbReference type="ARBA" id="ARBA00022729"/>
    </source>
</evidence>
<dbReference type="EMBL" id="CP000513">
    <property type="protein sequence ID" value="ABQ13887.1"/>
    <property type="molecule type" value="Genomic_DNA"/>
</dbReference>
<dbReference type="Gene3D" id="3.40.50.1980">
    <property type="entry name" value="Nitrogenase molybdenum iron protein domain"/>
    <property type="match status" value="2"/>
</dbReference>
<feature type="signal peptide" evidence="7">
    <location>
        <begin position="1"/>
        <end position="23"/>
    </location>
</feature>
<dbReference type="GO" id="GO:0030001">
    <property type="term" value="P:metal ion transport"/>
    <property type="evidence" value="ECO:0007669"/>
    <property type="project" value="InterPro"/>
</dbReference>
<proteinExistence type="inferred from homology"/>
<organism evidence="8 9">
    <name type="scientific">Dichelobacter nodosus (strain VCS1703A)</name>
    <dbReference type="NCBI Taxonomy" id="246195"/>
    <lineage>
        <taxon>Bacteria</taxon>
        <taxon>Pseudomonadati</taxon>
        <taxon>Pseudomonadota</taxon>
        <taxon>Gammaproteobacteria</taxon>
        <taxon>Cardiobacteriales</taxon>
        <taxon>Cardiobacteriaceae</taxon>
        <taxon>Dichelobacter</taxon>
    </lineage>
</organism>
<keyword evidence="3 6" id="KW-0813">Transport</keyword>
<dbReference type="RefSeq" id="WP_012030977.1">
    <property type="nucleotide sequence ID" value="NC_009446.1"/>
</dbReference>
<dbReference type="InterPro" id="IPR006127">
    <property type="entry name" value="ZnuA-like"/>
</dbReference>
<evidence type="ECO:0000256" key="4">
    <source>
        <dbReference type="ARBA" id="ARBA00022723"/>
    </source>
</evidence>
<dbReference type="PRINTS" id="PR00691">
    <property type="entry name" value="ADHESINB"/>
</dbReference>
<protein>
    <submittedName>
        <fullName evidence="8">Periplasmic iron-binding protein YfeA</fullName>
    </submittedName>
</protein>
<dbReference type="InterPro" id="IPR006128">
    <property type="entry name" value="Lipoprotein_PsaA-like"/>
</dbReference>
<name>A5EV91_DICNV</name>
<dbReference type="PANTHER" id="PTHR42953:SF1">
    <property type="entry name" value="METAL-BINDING PROTEIN HI_0362-RELATED"/>
    <property type="match status" value="1"/>
</dbReference>
<dbReference type="KEGG" id="dno:DNO_0644"/>
<feature type="chain" id="PRO_5002681291" evidence="7">
    <location>
        <begin position="24"/>
        <end position="300"/>
    </location>
</feature>
<dbReference type="InterPro" id="IPR050492">
    <property type="entry name" value="Bact_metal-bind_prot9"/>
</dbReference>
<dbReference type="PANTHER" id="PTHR42953">
    <property type="entry name" value="HIGH-AFFINITY ZINC UPTAKE SYSTEM PROTEIN ZNUA-RELATED"/>
    <property type="match status" value="1"/>
</dbReference>
<evidence type="ECO:0000256" key="1">
    <source>
        <dbReference type="ARBA" id="ARBA00004196"/>
    </source>
</evidence>
<dbReference type="SUPFAM" id="SSF53807">
    <property type="entry name" value="Helical backbone' metal receptor"/>
    <property type="match status" value="1"/>
</dbReference>
<sequence>MKKSFLNSMMVLILTFFCSAAMAQKFTVVSTFTVIADIAQNIAGEHADVFSITKAGAEIHDYEPTPHDLVTAQKAQLLLHNGLQLERWFERFHQSLKNVPAVTVSAGVVPIPIEGDSGIPNPHAWMSIDNALIYVDNITQALQKYDPEHANDYAENARRYKEKIQALDTHLQQAFAKIPEQQRWLVTTEGAFSYLARDYHLREAYVWPVNSEQEGTPQQIADLIATVRKHQIPVVFSESTLSDKHAKVVAKETGAQYGGVLYVDSLSTADGAVPTYLDLLKVTTDTIISGFESALNKNAK</sequence>
<gene>
    <name evidence="8" type="primary">yfeA</name>
    <name evidence="8" type="ordered locus">DNO_0644</name>
</gene>
<comment type="subcellular location">
    <subcellularLocation>
        <location evidence="1">Cell envelope</location>
    </subcellularLocation>
</comment>
<dbReference type="GO" id="GO:0030313">
    <property type="term" value="C:cell envelope"/>
    <property type="evidence" value="ECO:0007669"/>
    <property type="project" value="UniProtKB-SubCell"/>
</dbReference>
<evidence type="ECO:0000256" key="7">
    <source>
        <dbReference type="SAM" id="SignalP"/>
    </source>
</evidence>
<evidence type="ECO:0000313" key="8">
    <source>
        <dbReference type="EMBL" id="ABQ13887.1"/>
    </source>
</evidence>
<dbReference type="HOGENOM" id="CLU_016838_1_1_6"/>
<dbReference type="Proteomes" id="UP000000248">
    <property type="component" value="Chromosome"/>
</dbReference>
<keyword evidence="9" id="KW-1185">Reference proteome</keyword>
<evidence type="ECO:0000256" key="2">
    <source>
        <dbReference type="ARBA" id="ARBA00011028"/>
    </source>
</evidence>
<evidence type="ECO:0000256" key="3">
    <source>
        <dbReference type="ARBA" id="ARBA00022448"/>
    </source>
</evidence>
<keyword evidence="4" id="KW-0479">Metal-binding</keyword>
<dbReference type="STRING" id="246195.DNO_0644"/>
<dbReference type="AlphaFoldDB" id="A5EV91"/>
<accession>A5EV91</accession>
<dbReference type="eggNOG" id="COG0803">
    <property type="taxonomic scope" value="Bacteria"/>
</dbReference>
<dbReference type="OrthoDB" id="9793396at2"/>
<dbReference type="Pfam" id="PF01297">
    <property type="entry name" value="ZnuA"/>
    <property type="match status" value="1"/>
</dbReference>
<evidence type="ECO:0000313" key="9">
    <source>
        <dbReference type="Proteomes" id="UP000000248"/>
    </source>
</evidence>
<evidence type="ECO:0000256" key="6">
    <source>
        <dbReference type="RuleBase" id="RU003512"/>
    </source>
</evidence>
<keyword evidence="5 7" id="KW-0732">Signal</keyword>
<dbReference type="InterPro" id="IPR006129">
    <property type="entry name" value="AdhesinB"/>
</dbReference>
<dbReference type="GO" id="GO:0007155">
    <property type="term" value="P:cell adhesion"/>
    <property type="evidence" value="ECO:0007669"/>
    <property type="project" value="InterPro"/>
</dbReference>
<dbReference type="GO" id="GO:0046872">
    <property type="term" value="F:metal ion binding"/>
    <property type="evidence" value="ECO:0007669"/>
    <property type="project" value="UniProtKB-KW"/>
</dbReference>
<dbReference type="PRINTS" id="PR00690">
    <property type="entry name" value="ADHESNFAMILY"/>
</dbReference>